<keyword evidence="1" id="KW-0175">Coiled coil</keyword>
<evidence type="ECO:0000256" key="1">
    <source>
        <dbReference type="SAM" id="Coils"/>
    </source>
</evidence>
<sequence length="245" mass="29067">MESQGFRERCEYELIRQELEVLFRKYHHHGLNSSAAYVESGNLLEYDPLCAEAMFFRFYALRKLLRPEKNQDFFAHAGRPEVRLLKQMAISRVMDMDYPMEDEGKLHYYLCNRQEQLDLCSREFYGYVQEVYVHGSEALLVDVMQKICLFEGIYLDDWQLFQDDGCKRWLEPYLPYILEMIGGLQMEYLPRLHDIFAKVSVILAARKQDAARKNNEEKEITLQVLEAELADIIKDTNLFRQIGHK</sequence>
<accession>A0A1H0R0W4</accession>
<organism evidence="2 3">
    <name type="scientific">Selenomonas ruminantium</name>
    <dbReference type="NCBI Taxonomy" id="971"/>
    <lineage>
        <taxon>Bacteria</taxon>
        <taxon>Bacillati</taxon>
        <taxon>Bacillota</taxon>
        <taxon>Negativicutes</taxon>
        <taxon>Selenomonadales</taxon>
        <taxon>Selenomonadaceae</taxon>
        <taxon>Selenomonas</taxon>
    </lineage>
</organism>
<protein>
    <submittedName>
        <fullName evidence="2">Uncharacterized protein</fullName>
    </submittedName>
</protein>
<dbReference type="EMBL" id="FNJQ01000010">
    <property type="protein sequence ID" value="SDP22676.1"/>
    <property type="molecule type" value="Genomic_DNA"/>
</dbReference>
<gene>
    <name evidence="2" type="ORF">SAMN05216366_11028</name>
</gene>
<evidence type="ECO:0000313" key="3">
    <source>
        <dbReference type="Proteomes" id="UP000182412"/>
    </source>
</evidence>
<proteinExistence type="predicted"/>
<dbReference type="OrthoDB" id="1664686at2"/>
<reference evidence="2 3" key="1">
    <citation type="submission" date="2016-10" db="EMBL/GenBank/DDBJ databases">
        <authorList>
            <person name="de Groot N.N."/>
        </authorList>
    </citation>
    <scope>NUCLEOTIDE SEQUENCE [LARGE SCALE GENOMIC DNA]</scope>
    <source>
        <strain evidence="2 3">S137</strain>
    </source>
</reference>
<dbReference type="AlphaFoldDB" id="A0A1H0R0W4"/>
<feature type="coiled-coil region" evidence="1">
    <location>
        <begin position="208"/>
        <end position="235"/>
    </location>
</feature>
<dbReference type="RefSeq" id="WP_143005301.1">
    <property type="nucleotide sequence ID" value="NZ_FNJQ01000010.1"/>
</dbReference>
<dbReference type="Proteomes" id="UP000182412">
    <property type="component" value="Unassembled WGS sequence"/>
</dbReference>
<name>A0A1H0R0W4_SELRU</name>
<evidence type="ECO:0000313" key="2">
    <source>
        <dbReference type="EMBL" id="SDP22676.1"/>
    </source>
</evidence>